<dbReference type="Gene3D" id="3.10.310.50">
    <property type="match status" value="1"/>
</dbReference>
<keyword evidence="1" id="KW-1133">Transmembrane helix</keyword>
<dbReference type="EMBL" id="WBUI01000090">
    <property type="protein sequence ID" value="KAB2926999.1"/>
    <property type="molecule type" value="Genomic_DNA"/>
</dbReference>
<dbReference type="PANTHER" id="PTHR30373">
    <property type="entry name" value="UPF0603 PROTEIN YGCG"/>
    <property type="match status" value="1"/>
</dbReference>
<evidence type="ECO:0000256" key="1">
    <source>
        <dbReference type="SAM" id="Phobius"/>
    </source>
</evidence>
<keyword evidence="1" id="KW-0812">Transmembrane</keyword>
<evidence type="ECO:0000313" key="3">
    <source>
        <dbReference type="EMBL" id="KAB2926999.1"/>
    </source>
</evidence>
<feature type="transmembrane region" description="Helical" evidence="1">
    <location>
        <begin position="77"/>
        <end position="96"/>
    </location>
</feature>
<name>A0A833GV12_9LEPT</name>
<reference evidence="3 4" key="1">
    <citation type="submission" date="2019-10" db="EMBL/GenBank/DDBJ databases">
        <title>Extracellular Electron Transfer in a Candidatus Methanoperedens spp. Enrichment Culture.</title>
        <authorList>
            <person name="Berger S."/>
            <person name="Rangel Shaw D."/>
            <person name="Berben T."/>
            <person name="In 'T Zandt M."/>
            <person name="Frank J."/>
            <person name="Reimann J."/>
            <person name="Jetten M.S.M."/>
            <person name="Welte C.U."/>
        </authorList>
    </citation>
    <scope>NUCLEOTIDE SEQUENCE [LARGE SCALE GENOMIC DNA]</scope>
    <source>
        <strain evidence="3">SB12</strain>
    </source>
</reference>
<feature type="domain" description="TPM" evidence="2">
    <location>
        <begin position="113"/>
        <end position="194"/>
    </location>
</feature>
<dbReference type="InterPro" id="IPR007621">
    <property type="entry name" value="TPM_dom"/>
</dbReference>
<proteinExistence type="predicted"/>
<comment type="caution">
    <text evidence="3">The sequence shown here is derived from an EMBL/GenBank/DDBJ whole genome shotgun (WGS) entry which is preliminary data.</text>
</comment>
<dbReference type="AlphaFoldDB" id="A0A833GV12"/>
<evidence type="ECO:0000259" key="2">
    <source>
        <dbReference type="Pfam" id="PF04536"/>
    </source>
</evidence>
<dbReference type="Proteomes" id="UP000460298">
    <property type="component" value="Unassembled WGS sequence"/>
</dbReference>
<gene>
    <name evidence="3" type="ORF">F9K24_22860</name>
</gene>
<accession>A0A833GV12</accession>
<keyword evidence="1" id="KW-0472">Membrane</keyword>
<organism evidence="3 4">
    <name type="scientific">Leptonema illini</name>
    <dbReference type="NCBI Taxonomy" id="183"/>
    <lineage>
        <taxon>Bacteria</taxon>
        <taxon>Pseudomonadati</taxon>
        <taxon>Spirochaetota</taxon>
        <taxon>Spirochaetia</taxon>
        <taxon>Leptospirales</taxon>
        <taxon>Leptospiraceae</taxon>
        <taxon>Leptonema</taxon>
    </lineage>
</organism>
<protein>
    <recommendedName>
        <fullName evidence="2">TPM domain-containing protein</fullName>
    </recommendedName>
</protein>
<dbReference type="PANTHER" id="PTHR30373:SF8">
    <property type="entry name" value="BLL7265 PROTEIN"/>
    <property type="match status" value="1"/>
</dbReference>
<evidence type="ECO:0000313" key="4">
    <source>
        <dbReference type="Proteomes" id="UP000460298"/>
    </source>
</evidence>
<feature type="transmembrane region" description="Helical" evidence="1">
    <location>
        <begin position="48"/>
        <end position="71"/>
    </location>
</feature>
<dbReference type="Pfam" id="PF04536">
    <property type="entry name" value="TPM_phosphatase"/>
    <property type="match status" value="1"/>
</dbReference>
<sequence>MTTLAQQFLTEAERRNISEATRRAESRTSGEIVPMVVSESHHYPMATVVGATAFALPLALAGTPLIAAPLWLGHQDMWIFLVLFCLIFLPAQALIARMPALKRLFLSASQVDEEVREAAVTAFFSEKLYKTRQENGILIFISVLEHRVWVLADSGINTLIKQEQWQEIVDHITTGIRAKRQGEAICEAIERVGEILCEHFPITADDHNELHDLIIR</sequence>